<keyword evidence="5" id="KW-0808">Transferase</keyword>
<evidence type="ECO:0000256" key="1">
    <source>
        <dbReference type="ARBA" id="ARBA00012528"/>
    </source>
</evidence>
<dbReference type="GO" id="GO:0005886">
    <property type="term" value="C:plasma membrane"/>
    <property type="evidence" value="ECO:0007669"/>
    <property type="project" value="TreeGrafter"/>
</dbReference>
<feature type="domain" description="GGDEF" evidence="4">
    <location>
        <begin position="250"/>
        <end position="384"/>
    </location>
</feature>
<geneLocation type="plasmid" evidence="6">
    <name>unnamed</name>
</geneLocation>
<geneLocation type="plasmid" evidence="7"/>
<dbReference type="GO" id="GO:0043709">
    <property type="term" value="P:cell adhesion involved in single-species biofilm formation"/>
    <property type="evidence" value="ECO:0007669"/>
    <property type="project" value="TreeGrafter"/>
</dbReference>
<dbReference type="InterPro" id="IPR043128">
    <property type="entry name" value="Rev_trsase/Diguanyl_cyclase"/>
</dbReference>
<dbReference type="InterPro" id="IPR050469">
    <property type="entry name" value="Diguanylate_Cyclase"/>
</dbReference>
<evidence type="ECO:0000256" key="3">
    <source>
        <dbReference type="SAM" id="Phobius"/>
    </source>
</evidence>
<evidence type="ECO:0000259" key="4">
    <source>
        <dbReference type="PROSITE" id="PS50887"/>
    </source>
</evidence>
<proteinExistence type="predicted"/>
<dbReference type="EMBL" id="CP015960">
    <property type="protein sequence ID" value="QLB67371.1"/>
    <property type="molecule type" value="Genomic_DNA"/>
</dbReference>
<feature type="transmembrane region" description="Helical" evidence="3">
    <location>
        <begin position="37"/>
        <end position="56"/>
    </location>
</feature>
<dbReference type="AlphaFoldDB" id="A0A9Q6SAC2"/>
<keyword evidence="3" id="KW-1133">Transmembrane helix</keyword>
<reference evidence="5 8" key="3">
    <citation type="submission" date="2024-01" db="EMBL/GenBank/DDBJ databases">
        <title>The diversity of rhizobia nodulating Mimosa spp. in eleven states of Brazil covering several biomes is determined by host plant, location, and edaphic factors.</title>
        <authorList>
            <person name="Rouws L."/>
            <person name="Barauna A."/>
            <person name="Beukes C."/>
            <person name="De Faria S.M."/>
            <person name="Gross E."/>
            <person name="Dos Reis Junior F.B."/>
            <person name="Simon M."/>
            <person name="Maluk M."/>
            <person name="Odee D.W."/>
            <person name="Kenicer G."/>
            <person name="Young J.P.W."/>
            <person name="Reis V.M."/>
            <person name="Zilli J."/>
            <person name="James E.K."/>
        </authorList>
    </citation>
    <scope>NUCLEOTIDE SEQUENCE [LARGE SCALE GENOMIC DNA]</scope>
    <source>
        <strain evidence="5 8">JHI1651</strain>
    </source>
</reference>
<dbReference type="PANTHER" id="PTHR45138:SF9">
    <property type="entry name" value="DIGUANYLATE CYCLASE DGCM-RELATED"/>
    <property type="match status" value="1"/>
</dbReference>
<feature type="transmembrane region" description="Helical" evidence="3">
    <location>
        <begin position="151"/>
        <end position="170"/>
    </location>
</feature>
<evidence type="ECO:0000313" key="5">
    <source>
        <dbReference type="EMBL" id="MEO1753653.1"/>
    </source>
</evidence>
<evidence type="ECO:0000256" key="2">
    <source>
        <dbReference type="ARBA" id="ARBA00034247"/>
    </source>
</evidence>
<dbReference type="EC" id="2.7.7.65" evidence="1"/>
<dbReference type="InterPro" id="IPR029787">
    <property type="entry name" value="Nucleotide_cyclase"/>
</dbReference>
<keyword evidence="6" id="KW-0614">Plasmid</keyword>
<dbReference type="Proteomes" id="UP000509548">
    <property type="component" value="Plasmid unnamed"/>
</dbReference>
<dbReference type="Proteomes" id="UP001462961">
    <property type="component" value="Unassembled WGS sequence"/>
</dbReference>
<feature type="transmembrane region" description="Helical" evidence="3">
    <location>
        <begin position="93"/>
        <end position="112"/>
    </location>
</feature>
<dbReference type="RefSeq" id="WP_107202241.1">
    <property type="nucleotide sequence ID" value="NZ_CP015960.1"/>
</dbReference>
<name>A0A9Q6SAC2_9BURK</name>
<dbReference type="PANTHER" id="PTHR45138">
    <property type="entry name" value="REGULATORY COMPONENTS OF SENSORY TRANSDUCTION SYSTEM"/>
    <property type="match status" value="1"/>
</dbReference>
<keyword evidence="8" id="KW-1185">Reference proteome</keyword>
<protein>
    <recommendedName>
        <fullName evidence="1">diguanylate cyclase</fullName>
        <ecNumber evidence="1">2.7.7.65</ecNumber>
    </recommendedName>
</protein>
<evidence type="ECO:0000313" key="6">
    <source>
        <dbReference type="EMBL" id="QLB67371.1"/>
    </source>
</evidence>
<comment type="catalytic activity">
    <reaction evidence="2">
        <text>2 GTP = 3',3'-c-di-GMP + 2 diphosphate</text>
        <dbReference type="Rhea" id="RHEA:24898"/>
        <dbReference type="ChEBI" id="CHEBI:33019"/>
        <dbReference type="ChEBI" id="CHEBI:37565"/>
        <dbReference type="ChEBI" id="CHEBI:58805"/>
        <dbReference type="EC" id="2.7.7.65"/>
    </reaction>
</comment>
<dbReference type="GO" id="GO:1902201">
    <property type="term" value="P:negative regulation of bacterial-type flagellum-dependent cell motility"/>
    <property type="evidence" value="ECO:0007669"/>
    <property type="project" value="TreeGrafter"/>
</dbReference>
<evidence type="ECO:0000313" key="8">
    <source>
        <dbReference type="Proteomes" id="UP001462961"/>
    </source>
</evidence>
<dbReference type="SMART" id="SM00267">
    <property type="entry name" value="GGDEF"/>
    <property type="match status" value="1"/>
</dbReference>
<dbReference type="InterPro" id="IPR000160">
    <property type="entry name" value="GGDEF_dom"/>
</dbReference>
<keyword evidence="3" id="KW-0472">Membrane</keyword>
<dbReference type="CDD" id="cd01949">
    <property type="entry name" value="GGDEF"/>
    <property type="match status" value="1"/>
</dbReference>
<dbReference type="Gene3D" id="3.30.70.270">
    <property type="match status" value="1"/>
</dbReference>
<sequence length="391" mass="41687">MHVDLNTLYLLLIGTLFASALMTLWERRVHPKRSRELGILAAGFATLAIGCAAASWRREFPGALGSALSNLVIVSGYLLVLHGVAALNGRKHVRLSLAVLVLLALAWIIAGTKWQDVMWMYPSAIPISFASGMTAFELARGDGRKHLQAQQIAMLVSGAHAVLYAFRALILPWLVAKFGFDFLMTASKITMYEGVLYSVVLPMTLLRLVRDESHGQLLQQSQTDFLTGIGNRRWFFEQGSRVLGEGGAAQPVSLLAVDLDHFKKINDRYGHETGDRVLKSFADIARSVLGPDALLARIGGEEFAALLPGHDSFRAKEAGEALVVAFGGTTTLSVNGLGVEATVSVGLAQSASGASALVDLLAAADQALYRAKSLGGNRLVLAHADAASAAA</sequence>
<organism evidence="6 7">
    <name type="scientific">Paraburkholderia caribensis</name>
    <dbReference type="NCBI Taxonomy" id="75105"/>
    <lineage>
        <taxon>Bacteria</taxon>
        <taxon>Pseudomonadati</taxon>
        <taxon>Pseudomonadota</taxon>
        <taxon>Betaproteobacteria</taxon>
        <taxon>Burkholderiales</taxon>
        <taxon>Burkholderiaceae</taxon>
        <taxon>Paraburkholderia</taxon>
    </lineage>
</organism>
<evidence type="ECO:0000313" key="7">
    <source>
        <dbReference type="Proteomes" id="UP000509548"/>
    </source>
</evidence>
<dbReference type="EMBL" id="JAYLVJ010000006">
    <property type="protein sequence ID" value="MEO1753653.1"/>
    <property type="molecule type" value="Genomic_DNA"/>
</dbReference>
<keyword evidence="5" id="KW-0548">Nucleotidyltransferase</keyword>
<feature type="transmembrane region" description="Helical" evidence="3">
    <location>
        <begin position="118"/>
        <end position="139"/>
    </location>
</feature>
<reference evidence="6 7" key="1">
    <citation type="journal article" date="2014" name="Genome Announc.">
        <title>Draft Genome Sequence of the Haloacid-Degrading Burkholderia caribensis Strain MBA4.</title>
        <authorList>
            <person name="Pan Y."/>
            <person name="Kong K.F."/>
            <person name="Tsang J.S."/>
        </authorList>
    </citation>
    <scope>NUCLEOTIDE SEQUENCE [LARGE SCALE GENOMIC DNA]</scope>
    <source>
        <strain evidence="6 7">852011</strain>
    </source>
</reference>
<feature type="transmembrane region" description="Helical" evidence="3">
    <location>
        <begin position="62"/>
        <end position="81"/>
    </location>
</feature>
<accession>A0A9Q6SAC2</accession>
<dbReference type="GO" id="GO:0052621">
    <property type="term" value="F:diguanylate cyclase activity"/>
    <property type="evidence" value="ECO:0007669"/>
    <property type="project" value="UniProtKB-EC"/>
</dbReference>
<dbReference type="SUPFAM" id="SSF55073">
    <property type="entry name" value="Nucleotide cyclase"/>
    <property type="match status" value="1"/>
</dbReference>
<dbReference type="PROSITE" id="PS50887">
    <property type="entry name" value="GGDEF"/>
    <property type="match status" value="1"/>
</dbReference>
<feature type="transmembrane region" description="Helical" evidence="3">
    <location>
        <begin position="6"/>
        <end position="25"/>
    </location>
</feature>
<gene>
    <name evidence="6" type="ORF">A9O66_33550</name>
    <name evidence="5" type="ORF">VOI32_06915</name>
</gene>
<reference evidence="6" key="2">
    <citation type="submission" date="2016-06" db="EMBL/GenBank/DDBJ databases">
        <authorList>
            <person name="Huang P."/>
            <person name="Jiang X."/>
            <person name="Liu X."/>
        </authorList>
    </citation>
    <scope>NUCLEOTIDE SEQUENCE</scope>
    <source>
        <strain evidence="6">852011</strain>
        <plasmid evidence="6">unnamed</plasmid>
    </source>
</reference>
<dbReference type="NCBIfam" id="TIGR00254">
    <property type="entry name" value="GGDEF"/>
    <property type="match status" value="1"/>
</dbReference>
<dbReference type="Pfam" id="PF00990">
    <property type="entry name" value="GGDEF"/>
    <property type="match status" value="1"/>
</dbReference>
<keyword evidence="3" id="KW-0812">Transmembrane</keyword>